<dbReference type="AlphaFoldDB" id="A0A3A8I2Y4"/>
<evidence type="ECO:0000259" key="1">
    <source>
        <dbReference type="SMART" id="SM00881"/>
    </source>
</evidence>
<dbReference type="InterPro" id="IPR003781">
    <property type="entry name" value="CoA-bd"/>
</dbReference>
<proteinExistence type="predicted"/>
<accession>A0A3A8I2Y4</accession>
<dbReference type="SUPFAM" id="SSF51735">
    <property type="entry name" value="NAD(P)-binding Rossmann-fold domains"/>
    <property type="match status" value="1"/>
</dbReference>
<evidence type="ECO:0000313" key="3">
    <source>
        <dbReference type="Proteomes" id="UP000563426"/>
    </source>
</evidence>
<name>A0A3A8I2Y4_9BACT</name>
<sequence length="147" mass="16510">MSHDEYLIEDDAGVKRVVQEARRVAVLGIKTEDHSAQPAYYVPEYLAKAGVDVVPVPVYYPDAKVILGKPVYRKLVDIPGDIDVVDVFRRPGDIDQHVDDIIAKKPKAVWFQSGIRNDDAARKLAAAGIRVVQDRCLMVDHRRYSGR</sequence>
<feature type="domain" description="CoA-binding" evidence="1">
    <location>
        <begin position="18"/>
        <end position="115"/>
    </location>
</feature>
<protein>
    <submittedName>
        <fullName evidence="2">CoA-binding protein</fullName>
    </submittedName>
</protein>
<keyword evidence="3" id="KW-1185">Reference proteome</keyword>
<dbReference type="Gene3D" id="3.40.50.720">
    <property type="entry name" value="NAD(P)-binding Rossmann-like Domain"/>
    <property type="match status" value="1"/>
</dbReference>
<comment type="caution">
    <text evidence="2">The sequence shown here is derived from an EMBL/GenBank/DDBJ whole genome shotgun (WGS) entry which is preliminary data.</text>
</comment>
<organism evidence="2 3">
    <name type="scientific">Corallococcus exercitus</name>
    <dbReference type="NCBI Taxonomy" id="2316736"/>
    <lineage>
        <taxon>Bacteria</taxon>
        <taxon>Pseudomonadati</taxon>
        <taxon>Myxococcota</taxon>
        <taxon>Myxococcia</taxon>
        <taxon>Myxococcales</taxon>
        <taxon>Cystobacterineae</taxon>
        <taxon>Myxococcaceae</taxon>
        <taxon>Corallococcus</taxon>
    </lineage>
</organism>
<dbReference type="RefSeq" id="WP_120528799.1">
    <property type="nucleotide sequence ID" value="NZ_JABFJV010000263.1"/>
</dbReference>
<dbReference type="OrthoDB" id="9804695at2"/>
<dbReference type="PANTHER" id="PTHR33303:SF2">
    <property type="entry name" value="COA-BINDING DOMAIN-CONTAINING PROTEIN"/>
    <property type="match status" value="1"/>
</dbReference>
<dbReference type="PANTHER" id="PTHR33303">
    <property type="entry name" value="CYTOPLASMIC PROTEIN-RELATED"/>
    <property type="match status" value="1"/>
</dbReference>
<dbReference type="EMBL" id="JABFJV010000263">
    <property type="protein sequence ID" value="NOK37892.1"/>
    <property type="molecule type" value="Genomic_DNA"/>
</dbReference>
<dbReference type="SMART" id="SM00881">
    <property type="entry name" value="CoA_binding"/>
    <property type="match status" value="1"/>
</dbReference>
<evidence type="ECO:0000313" key="2">
    <source>
        <dbReference type="EMBL" id="NOK37892.1"/>
    </source>
</evidence>
<dbReference type="InterPro" id="IPR036291">
    <property type="entry name" value="NAD(P)-bd_dom_sf"/>
</dbReference>
<dbReference type="Proteomes" id="UP000563426">
    <property type="component" value="Unassembled WGS sequence"/>
</dbReference>
<gene>
    <name evidence="2" type="ORF">HMI49_32300</name>
</gene>
<dbReference type="Pfam" id="PF13380">
    <property type="entry name" value="CoA_binding_2"/>
    <property type="match status" value="1"/>
</dbReference>
<reference evidence="2 3" key="1">
    <citation type="submission" date="2020-05" db="EMBL/GenBank/DDBJ databases">
        <authorList>
            <person name="Whitworth D."/>
        </authorList>
    </citation>
    <scope>NUCLEOTIDE SEQUENCE [LARGE SCALE GENOMIC DNA]</scope>
    <source>
        <strain evidence="2 3">AB043B</strain>
    </source>
</reference>